<dbReference type="AlphaFoldDB" id="A0AAJ0EAP2"/>
<protein>
    <submittedName>
        <fullName evidence="1">Uncharacterized protein</fullName>
    </submittedName>
</protein>
<dbReference type="EMBL" id="JAHMHQ010000032">
    <property type="protein sequence ID" value="KAK1622877.1"/>
    <property type="molecule type" value="Genomic_DNA"/>
</dbReference>
<proteinExistence type="predicted"/>
<reference evidence="1" key="1">
    <citation type="submission" date="2021-06" db="EMBL/GenBank/DDBJ databases">
        <title>Comparative genomics, transcriptomics and evolutionary studies reveal genomic signatures of adaptation to plant cell wall in hemibiotrophic fungi.</title>
        <authorList>
            <consortium name="DOE Joint Genome Institute"/>
            <person name="Baroncelli R."/>
            <person name="Diaz J.F."/>
            <person name="Benocci T."/>
            <person name="Peng M."/>
            <person name="Battaglia E."/>
            <person name="Haridas S."/>
            <person name="Andreopoulos W."/>
            <person name="Labutti K."/>
            <person name="Pangilinan J."/>
            <person name="Floch G.L."/>
            <person name="Makela M.R."/>
            <person name="Henrissat B."/>
            <person name="Grigoriev I.V."/>
            <person name="Crouch J.A."/>
            <person name="De Vries R.P."/>
            <person name="Sukno S.A."/>
            <person name="Thon M.R."/>
        </authorList>
    </citation>
    <scope>NUCLEOTIDE SEQUENCE</scope>
    <source>
        <strain evidence="1">CBS 102054</strain>
    </source>
</reference>
<gene>
    <name evidence="1" type="ORF">BDP81DRAFT_454901</name>
</gene>
<evidence type="ECO:0000313" key="1">
    <source>
        <dbReference type="EMBL" id="KAK1622877.1"/>
    </source>
</evidence>
<keyword evidence="2" id="KW-1185">Reference proteome</keyword>
<evidence type="ECO:0000313" key="2">
    <source>
        <dbReference type="Proteomes" id="UP001243989"/>
    </source>
</evidence>
<dbReference type="RefSeq" id="XP_060438872.1">
    <property type="nucleotide sequence ID" value="XM_060593005.1"/>
</dbReference>
<dbReference type="Proteomes" id="UP001243989">
    <property type="component" value="Unassembled WGS sequence"/>
</dbReference>
<name>A0AAJ0EAP2_9PEZI</name>
<sequence>MFRIFNRMVPYPRPMGFLIPKPEVYKGLDAIQQHGIATSDFAQSTGYVNCLAITQQDKLREQLADLKECQLHDHARMDEDYSMRMLAANMQFFPGGLGSREPTENEKRYPRKMSSNDILMAKRIEKCYRRRMKALKEEKRKNAIWLDLWYDKQVVKIDRLLKKEWDQSGGCEGYPYWAEEGREVKRKVKCSAKSSAK</sequence>
<dbReference type="GeneID" id="85477867"/>
<organism evidence="1 2">
    <name type="scientific">Colletotrichum phormii</name>
    <dbReference type="NCBI Taxonomy" id="359342"/>
    <lineage>
        <taxon>Eukaryota</taxon>
        <taxon>Fungi</taxon>
        <taxon>Dikarya</taxon>
        <taxon>Ascomycota</taxon>
        <taxon>Pezizomycotina</taxon>
        <taxon>Sordariomycetes</taxon>
        <taxon>Hypocreomycetidae</taxon>
        <taxon>Glomerellales</taxon>
        <taxon>Glomerellaceae</taxon>
        <taxon>Colletotrichum</taxon>
        <taxon>Colletotrichum acutatum species complex</taxon>
    </lineage>
</organism>
<comment type="caution">
    <text evidence="1">The sequence shown here is derived from an EMBL/GenBank/DDBJ whole genome shotgun (WGS) entry which is preliminary data.</text>
</comment>
<accession>A0AAJ0EAP2</accession>